<reference evidence="2" key="1">
    <citation type="submission" date="2022-07" db="EMBL/GenBank/DDBJ databases">
        <title>Phylogenomic reconstructions and comparative analyses of Kickxellomycotina fungi.</title>
        <authorList>
            <person name="Reynolds N.K."/>
            <person name="Stajich J.E."/>
            <person name="Barry K."/>
            <person name="Grigoriev I.V."/>
            <person name="Crous P."/>
            <person name="Smith M.E."/>
        </authorList>
    </citation>
    <scope>NUCLEOTIDE SEQUENCE</scope>
    <source>
        <strain evidence="2">RSA 567</strain>
    </source>
</reference>
<dbReference type="GO" id="GO:0016020">
    <property type="term" value="C:membrane"/>
    <property type="evidence" value="ECO:0007669"/>
    <property type="project" value="InterPro"/>
</dbReference>
<gene>
    <name evidence="2" type="primary">COG3_2</name>
    <name evidence="2" type="ORF">H4R34_000835</name>
</gene>
<protein>
    <submittedName>
        <fullName evidence="2">Golgi transport complex subunit 3</fullName>
    </submittedName>
</protein>
<sequence>MPSPSMTAASGELATLEPEQPVESLEQFLDWYAKIETTVAQGRESKYSQALAVLRNRQRDIGQLLQYVDAVSGNLTDMQHQHRIVEEKTNPIRTMSAQLLQDQAQLQQSVDYLQHDLGYFDDLEPITKLMHAPGEAVCLHANFIPYLRRLVECTEHVQNNVSAIGLFPRLQKKLQNGPKNRVKATSTATPDGYAYLACWNHTRHF</sequence>
<dbReference type="GO" id="GO:0006886">
    <property type="term" value="P:intracellular protein transport"/>
    <property type="evidence" value="ECO:0007669"/>
    <property type="project" value="InterPro"/>
</dbReference>
<evidence type="ECO:0000259" key="1">
    <source>
        <dbReference type="Pfam" id="PF04136"/>
    </source>
</evidence>
<proteinExistence type="predicted"/>
<dbReference type="InterPro" id="IPR048320">
    <property type="entry name" value="COG3_N"/>
</dbReference>
<dbReference type="GO" id="GO:0017119">
    <property type="term" value="C:Golgi transport complex"/>
    <property type="evidence" value="ECO:0007669"/>
    <property type="project" value="TreeGrafter"/>
</dbReference>
<accession>A0A9W8EBI3</accession>
<evidence type="ECO:0000313" key="2">
    <source>
        <dbReference type="EMBL" id="KAJ1984181.1"/>
    </source>
</evidence>
<dbReference type="PANTHER" id="PTHR13302:SF8">
    <property type="entry name" value="CONSERVED OLIGOMERIC GOLGI COMPLEX SUBUNIT 3"/>
    <property type="match status" value="1"/>
</dbReference>
<keyword evidence="3" id="KW-1185">Reference proteome</keyword>
<feature type="domain" description="Conserved oligomeric Golgi complex subunit 3 N-terminal" evidence="1">
    <location>
        <begin position="51"/>
        <end position="160"/>
    </location>
</feature>
<dbReference type="Pfam" id="PF04136">
    <property type="entry name" value="COG3_N"/>
    <property type="match status" value="1"/>
</dbReference>
<comment type="caution">
    <text evidence="2">The sequence shown here is derived from an EMBL/GenBank/DDBJ whole genome shotgun (WGS) entry which is preliminary data.</text>
</comment>
<dbReference type="GO" id="GO:0005801">
    <property type="term" value="C:cis-Golgi network"/>
    <property type="evidence" value="ECO:0007669"/>
    <property type="project" value="InterPro"/>
</dbReference>
<dbReference type="InterPro" id="IPR007265">
    <property type="entry name" value="COG_su3"/>
</dbReference>
<dbReference type="AlphaFoldDB" id="A0A9W8EBI3"/>
<dbReference type="Proteomes" id="UP001151582">
    <property type="component" value="Unassembled WGS sequence"/>
</dbReference>
<dbReference type="OrthoDB" id="296793at2759"/>
<dbReference type="GO" id="GO:0006891">
    <property type="term" value="P:intra-Golgi vesicle-mediated transport"/>
    <property type="evidence" value="ECO:0007669"/>
    <property type="project" value="TreeGrafter"/>
</dbReference>
<dbReference type="GO" id="GO:0007030">
    <property type="term" value="P:Golgi organization"/>
    <property type="evidence" value="ECO:0007669"/>
    <property type="project" value="TreeGrafter"/>
</dbReference>
<evidence type="ECO:0000313" key="3">
    <source>
        <dbReference type="Proteomes" id="UP001151582"/>
    </source>
</evidence>
<dbReference type="EMBL" id="JANBQB010000028">
    <property type="protein sequence ID" value="KAJ1984181.1"/>
    <property type="molecule type" value="Genomic_DNA"/>
</dbReference>
<dbReference type="PANTHER" id="PTHR13302">
    <property type="entry name" value="CONSERVED OLIGOMERIC GOLGI COMPLEX COMPONENT 3"/>
    <property type="match status" value="1"/>
</dbReference>
<organism evidence="2 3">
    <name type="scientific">Dimargaris verticillata</name>
    <dbReference type="NCBI Taxonomy" id="2761393"/>
    <lineage>
        <taxon>Eukaryota</taxon>
        <taxon>Fungi</taxon>
        <taxon>Fungi incertae sedis</taxon>
        <taxon>Zoopagomycota</taxon>
        <taxon>Kickxellomycotina</taxon>
        <taxon>Dimargaritomycetes</taxon>
        <taxon>Dimargaritales</taxon>
        <taxon>Dimargaritaceae</taxon>
        <taxon>Dimargaris</taxon>
    </lineage>
</organism>
<name>A0A9W8EBI3_9FUNG</name>